<dbReference type="HOGENOM" id="CLU_2184215_0_0_1"/>
<feature type="region of interest" description="Disordered" evidence="1">
    <location>
        <begin position="1"/>
        <end position="22"/>
    </location>
</feature>
<dbReference type="RefSeq" id="XP_011318787.1">
    <property type="nucleotide sequence ID" value="XM_011320485.1"/>
</dbReference>
<keyword evidence="4" id="KW-1185">Reference proteome</keyword>
<dbReference type="OrthoDB" id="10477275at2759"/>
<dbReference type="InParanoid" id="I1S9Y7"/>
<proteinExistence type="predicted"/>
<dbReference type="EMBL" id="HG970332">
    <property type="protein sequence ID" value="CEF75181.1"/>
    <property type="molecule type" value="Genomic_DNA"/>
</dbReference>
<dbReference type="VEuPathDB" id="FungiDB:FGRAMPH1_01G06753"/>
<dbReference type="KEGG" id="fgr:FGSG_13668"/>
<dbReference type="EnsemblFungi" id="CEF75181">
    <property type="protein sequence ID" value="CEF75181"/>
    <property type="gene ID" value="FGRRES_13668"/>
</dbReference>
<reference evidence="3 4" key="2">
    <citation type="journal article" date="2010" name="Nature">
        <title>Comparative genomics reveals mobile pathogenicity chromosomes in Fusarium.</title>
        <authorList>
            <person name="Ma L.J."/>
            <person name="van der Does H.C."/>
            <person name="Borkovich K.A."/>
            <person name="Coleman J.J."/>
            <person name="Daboussi M.J."/>
            <person name="Di Pietro A."/>
            <person name="Dufresne M."/>
            <person name="Freitag M."/>
            <person name="Grabherr M."/>
            <person name="Henrissat B."/>
            <person name="Houterman P.M."/>
            <person name="Kang S."/>
            <person name="Shim W.B."/>
            <person name="Woloshuk C."/>
            <person name="Xie X."/>
            <person name="Xu J.R."/>
            <person name="Antoniw J."/>
            <person name="Baker S.E."/>
            <person name="Bluhm B.H."/>
            <person name="Breakspear A."/>
            <person name="Brown D.W."/>
            <person name="Butchko R.A."/>
            <person name="Chapman S."/>
            <person name="Coulson R."/>
            <person name="Coutinho P.M."/>
            <person name="Danchin E.G."/>
            <person name="Diener A."/>
            <person name="Gale L.R."/>
            <person name="Gardiner D.M."/>
            <person name="Goff S."/>
            <person name="Hammond-Kosack K.E."/>
            <person name="Hilburn K."/>
            <person name="Hua-Van A."/>
            <person name="Jonkers W."/>
            <person name="Kazan K."/>
            <person name="Kodira C.D."/>
            <person name="Koehrsen M."/>
            <person name="Kumar L."/>
            <person name="Lee Y.H."/>
            <person name="Li L."/>
            <person name="Manners J.M."/>
            <person name="Miranda-Saavedra D."/>
            <person name="Mukherjee M."/>
            <person name="Park G."/>
            <person name="Park J."/>
            <person name="Park S.Y."/>
            <person name="Proctor R.H."/>
            <person name="Regev A."/>
            <person name="Ruiz-Roldan M.C."/>
            <person name="Sain D."/>
            <person name="Sakthikumar S."/>
            <person name="Sykes S."/>
            <person name="Schwartz D.C."/>
            <person name="Turgeon B.G."/>
            <person name="Wapinski I."/>
            <person name="Yoder O."/>
            <person name="Young S."/>
            <person name="Zeng Q."/>
            <person name="Zhou S."/>
            <person name="Galagan J."/>
            <person name="Cuomo C.A."/>
            <person name="Kistler H.C."/>
            <person name="Rep M."/>
        </authorList>
    </citation>
    <scope>GENOME REANNOTATION</scope>
    <source>
        <strain evidence="4">ATCC MYA-4620 / CBS 123657 / FGSC 9075 / NRRL 31084 / PH-1</strain>
        <strain evidence="3">PH-1 / ATCC MYA-4620 / FGSC 9075 / NRRL 31084</strain>
    </source>
</reference>
<evidence type="ECO:0000313" key="2">
    <source>
        <dbReference type="EMBL" id="CEF75181.1"/>
    </source>
</evidence>
<gene>
    <name evidence="2" type="ORF">FGRAMPH1_01T06753</name>
</gene>
<sequence length="109" mass="11595">MYETGTRLAQNNEPSLDSAGDSGGRKLLACISTVDNASPSDGDRIGVMDAVLDGGYSLIHWSAESGFSQDRALDGVGLALILTLRAECSSPWKSRHLSLRGLNKRCSLL</sequence>
<dbReference type="AlphaFoldDB" id="I1S9Y7"/>
<dbReference type="Proteomes" id="UP000070720">
    <property type="component" value="Chromosome 1"/>
</dbReference>
<evidence type="ECO:0000256" key="1">
    <source>
        <dbReference type="SAM" id="MobiDB-lite"/>
    </source>
</evidence>
<protein>
    <submittedName>
        <fullName evidence="2">Chromosome 1, complete genome</fullName>
    </submittedName>
</protein>
<evidence type="ECO:0000313" key="3">
    <source>
        <dbReference type="EnsemblFungi" id="CEF75181"/>
    </source>
</evidence>
<name>I1S9Y7_GIBZE</name>
<evidence type="ECO:0000313" key="4">
    <source>
        <dbReference type="Proteomes" id="UP000070720"/>
    </source>
</evidence>
<accession>I1S9Y7</accession>
<organism evidence="2 4">
    <name type="scientific">Gibberella zeae (strain ATCC MYA-4620 / CBS 123657 / FGSC 9075 / NRRL 31084 / PH-1)</name>
    <name type="common">Wheat head blight fungus</name>
    <name type="synonym">Fusarium graminearum</name>
    <dbReference type="NCBI Taxonomy" id="229533"/>
    <lineage>
        <taxon>Eukaryota</taxon>
        <taxon>Fungi</taxon>
        <taxon>Dikarya</taxon>
        <taxon>Ascomycota</taxon>
        <taxon>Pezizomycotina</taxon>
        <taxon>Sordariomycetes</taxon>
        <taxon>Hypocreomycetidae</taxon>
        <taxon>Hypocreales</taxon>
        <taxon>Nectriaceae</taxon>
        <taxon>Fusarium</taxon>
    </lineage>
</organism>
<reference evidence="3 4" key="1">
    <citation type="journal article" date="2007" name="Science">
        <title>The Fusarium graminearum genome reveals a link between localized polymorphism and pathogen specialization.</title>
        <authorList>
            <person name="Cuomo C.A."/>
            <person name="Gueldener U."/>
            <person name="Xu J.-R."/>
            <person name="Trail F."/>
            <person name="Turgeon B.G."/>
            <person name="Di Pietro A."/>
            <person name="Walton J.D."/>
            <person name="Ma L.-J."/>
            <person name="Baker S.E."/>
            <person name="Rep M."/>
            <person name="Adam G."/>
            <person name="Antoniw J."/>
            <person name="Baldwin T."/>
            <person name="Calvo S.E."/>
            <person name="Chang Y.-L."/>
            <person name="DeCaprio D."/>
            <person name="Gale L.R."/>
            <person name="Gnerre S."/>
            <person name="Goswami R.S."/>
            <person name="Hammond-Kosack K."/>
            <person name="Harris L.J."/>
            <person name="Hilburn K."/>
            <person name="Kennell J.C."/>
            <person name="Kroken S."/>
            <person name="Magnuson J.K."/>
            <person name="Mannhaupt G."/>
            <person name="Mauceli E.W."/>
            <person name="Mewes H.-W."/>
            <person name="Mitterbauer R."/>
            <person name="Muehlbauer G."/>
            <person name="Muensterkoetter M."/>
            <person name="Nelson D."/>
            <person name="O'Donnell K."/>
            <person name="Ouellet T."/>
            <person name="Qi W."/>
            <person name="Quesneville H."/>
            <person name="Roncero M.I.G."/>
            <person name="Seong K.-Y."/>
            <person name="Tetko I.V."/>
            <person name="Urban M."/>
            <person name="Waalwijk C."/>
            <person name="Ward T.J."/>
            <person name="Yao J."/>
            <person name="Birren B.W."/>
            <person name="Kistler H.C."/>
        </authorList>
    </citation>
    <scope>NUCLEOTIDE SEQUENCE [LARGE SCALE GENOMIC DNA]</scope>
    <source>
        <strain evidence="4">ATCC MYA-4620 / CBS 123657 / FGSC 9075 / NRRL 31084 / PH-1</strain>
        <strain evidence="3">PH-1 / ATCC MYA-4620 / FGSC 9075 / NRRL 31084</strain>
    </source>
</reference>
<reference evidence="2 4" key="3">
    <citation type="journal article" date="2015" name="BMC Genomics">
        <title>The completed genome sequence of the pathogenic ascomycete fungus Fusarium graminearum.</title>
        <authorList>
            <person name="King R."/>
            <person name="Urban M."/>
            <person name="Hammond-Kosack M.C."/>
            <person name="Hassani-Pak K."/>
            <person name="Hammond-Kosack K.E."/>
        </authorList>
    </citation>
    <scope>NUCLEOTIDE SEQUENCE [LARGE SCALE GENOMIC DNA]</scope>
    <source>
        <strain evidence="4">ATCC MYA-4620 / CBS 123657 / FGSC 9075 / NRRL 31084 / PH-1</strain>
        <strain evidence="2">PH-1</strain>
    </source>
</reference>
<accession>A0A098DB36</accession>
<reference evidence="3" key="4">
    <citation type="submission" date="2017-01" db="UniProtKB">
        <authorList>
            <consortium name="EnsemblFungi"/>
        </authorList>
    </citation>
    <scope>IDENTIFICATION</scope>
    <source>
        <strain evidence="3">PH-1 / ATCC MYA-4620 / FGSC 9075 / NRRL 31084</strain>
    </source>
</reference>